<accession>A0ABU8HJE9</accession>
<evidence type="ECO:0000313" key="3">
    <source>
        <dbReference type="Proteomes" id="UP001312865"/>
    </source>
</evidence>
<protein>
    <submittedName>
        <fullName evidence="2">HesB/YadR/YfhF family protein</fullName>
    </submittedName>
</protein>
<dbReference type="PIRSF" id="PIRSF034852">
    <property type="entry name" value="UCP034852"/>
    <property type="match status" value="1"/>
</dbReference>
<dbReference type="RefSeq" id="WP_336588678.1">
    <property type="nucleotide sequence ID" value="NZ_JBBAXC010000022.1"/>
</dbReference>
<keyword evidence="3" id="KW-1185">Reference proteome</keyword>
<evidence type="ECO:0000256" key="1">
    <source>
        <dbReference type="ARBA" id="ARBA00006718"/>
    </source>
</evidence>
<comment type="similarity">
    <text evidence="1">Belongs to the HesB/IscA family.</text>
</comment>
<proteinExistence type="inferred from homology"/>
<reference evidence="2 3" key="1">
    <citation type="journal article" date="2018" name="J. Microbiol.">
        <title>Bacillus spongiae sp. nov., isolated from sponge of Jeju Island.</title>
        <authorList>
            <person name="Lee G.E."/>
            <person name="Im W.T."/>
            <person name="Park J.S."/>
        </authorList>
    </citation>
    <scope>NUCLEOTIDE SEQUENCE [LARGE SCALE GENOMIC DNA]</scope>
    <source>
        <strain evidence="2 3">135PIL107-10</strain>
    </source>
</reference>
<gene>
    <name evidence="2" type="ORF">WAK64_19490</name>
</gene>
<dbReference type="SUPFAM" id="SSF89360">
    <property type="entry name" value="HesB-like domain"/>
    <property type="match status" value="1"/>
</dbReference>
<dbReference type="Proteomes" id="UP001312865">
    <property type="component" value="Unassembled WGS sequence"/>
</dbReference>
<organism evidence="2 3">
    <name type="scientific">Bacillus spongiae</name>
    <dbReference type="NCBI Taxonomy" id="2683610"/>
    <lineage>
        <taxon>Bacteria</taxon>
        <taxon>Bacillati</taxon>
        <taxon>Bacillota</taxon>
        <taxon>Bacilli</taxon>
        <taxon>Bacillales</taxon>
        <taxon>Bacillaceae</taxon>
        <taxon>Bacillus</taxon>
    </lineage>
</organism>
<dbReference type="EMBL" id="JBBAXC010000022">
    <property type="protein sequence ID" value="MEI5909238.1"/>
    <property type="molecule type" value="Genomic_DNA"/>
</dbReference>
<name>A0ABU8HJE9_9BACI</name>
<evidence type="ECO:0000313" key="2">
    <source>
        <dbReference type="EMBL" id="MEI5909238.1"/>
    </source>
</evidence>
<dbReference type="InterPro" id="IPR008326">
    <property type="entry name" value="PdhI-like"/>
</dbReference>
<dbReference type="InterPro" id="IPR035903">
    <property type="entry name" value="HesB-like_dom_sf"/>
</dbReference>
<sequence>MNIYVSERAQKWFTDEMDVQPGDYIRFYVRYGGSSPLHEAFSLGIAKEEPIDASVETIINEVIYYIESKDEWFFDGHHLFVQYNEALDEPEYEYKK</sequence>
<comment type="caution">
    <text evidence="2">The sequence shown here is derived from an EMBL/GenBank/DDBJ whole genome shotgun (WGS) entry which is preliminary data.</text>
</comment>